<feature type="compositionally biased region" description="Low complexity" evidence="1">
    <location>
        <begin position="369"/>
        <end position="406"/>
    </location>
</feature>
<gene>
    <name evidence="2" type="ORF">GCM10009863_13580</name>
</gene>
<evidence type="ECO:0000256" key="1">
    <source>
        <dbReference type="SAM" id="MobiDB-lite"/>
    </source>
</evidence>
<dbReference type="RefSeq" id="WP_344563201.1">
    <property type="nucleotide sequence ID" value="NZ_BAAARJ010000004.1"/>
</dbReference>
<feature type="compositionally biased region" description="Basic and acidic residues" evidence="1">
    <location>
        <begin position="271"/>
        <end position="287"/>
    </location>
</feature>
<keyword evidence="3" id="KW-1185">Reference proteome</keyword>
<dbReference type="Proteomes" id="UP001501447">
    <property type="component" value="Unassembled WGS sequence"/>
</dbReference>
<feature type="compositionally biased region" description="Low complexity" evidence="1">
    <location>
        <begin position="171"/>
        <end position="184"/>
    </location>
</feature>
<feature type="compositionally biased region" description="Low complexity" evidence="1">
    <location>
        <begin position="344"/>
        <end position="353"/>
    </location>
</feature>
<organism evidence="2 3">
    <name type="scientific">Streptomyces axinellae</name>
    <dbReference type="NCBI Taxonomy" id="552788"/>
    <lineage>
        <taxon>Bacteria</taxon>
        <taxon>Bacillati</taxon>
        <taxon>Actinomycetota</taxon>
        <taxon>Actinomycetes</taxon>
        <taxon>Kitasatosporales</taxon>
        <taxon>Streptomycetaceae</taxon>
        <taxon>Streptomyces</taxon>
    </lineage>
</organism>
<reference evidence="2 3" key="1">
    <citation type="journal article" date="2019" name="Int. J. Syst. Evol. Microbiol.">
        <title>The Global Catalogue of Microorganisms (GCM) 10K type strain sequencing project: providing services to taxonomists for standard genome sequencing and annotation.</title>
        <authorList>
            <consortium name="The Broad Institute Genomics Platform"/>
            <consortium name="The Broad Institute Genome Sequencing Center for Infectious Disease"/>
            <person name="Wu L."/>
            <person name="Ma J."/>
        </authorList>
    </citation>
    <scope>NUCLEOTIDE SEQUENCE [LARGE SCALE GENOMIC DNA]</scope>
    <source>
        <strain evidence="2 3">JCM 16373</strain>
    </source>
</reference>
<evidence type="ECO:0008006" key="4">
    <source>
        <dbReference type="Google" id="ProtNLM"/>
    </source>
</evidence>
<evidence type="ECO:0000313" key="2">
    <source>
        <dbReference type="EMBL" id="GAA2601515.1"/>
    </source>
</evidence>
<sequence>MSRETDSSSSGPKRRGGSSYPSGTEPYGTSGAGADPAGQGADPAAGAKADEPKTETTLTTRIRINIPGSRPIPPVVMRTPVGDDDAAAASASASSSTATPPSAAASPQSPPTPSPPPSPVSSQSPFAPAGDADTGELPGAVPPGPSAGESRPRVGGPMVPSSTGPGGGPLSAGPAGPAASAGPAGASGAGPTGATASGAGSGAGAEDPSRTGEFTQETSDWFAPRKPPKSGSGTSGGATPPPAPSGGAGVPGGGAAGSGSGRGDLPYFTEQRPRSGPDGVDERREPDAPSGPGAAFGPDSSGPGATGEMPFPGGSGPTDTPAEGLPLLDPSVGLGGGPPGAGPNGPTTGPASGDMTMPPAPGVPGGRAGQDPTAGQDPAAGPGAGPMAGPSGTPASGTPVVPSAPGAPGGEPPAHSTLGLGTGPAPFAPDGVGTAMYGSAGPEADPARSPAPGAPHAGGVPRKASGPAPAAPRSGKGEQAKAKADGAKGKGKAKAKKGGRSKLVLAGVAVVGLFGIAYGTGLLLDHADVPKNTTVLGVDIGGLTKHEAIKKLDDSLGRRTTEPFKIVAADEKAELKPSVAGLTFDTELTVRNAAGRDYNPVSVLGSLFGQGRKADPAVKVDQAKMESALTRVTAAAGSGGGSAQDGMVKFVNGKAVAVKGKPHKAVDVAKSSSVLEKAYKRRAVSGENEPVTLPVTLQQPKIGEAELKKAVNGFGRTAMSGWVWLEAGDVKVPFSQQTLGKFLTMRAGGSTLQPVIDPVELKKTYGSAFDGVVVQGGAGQVRMTPQHAAAAMIQALRKKAPPRPAERLAQVPGSHSR</sequence>
<feature type="compositionally biased region" description="Low complexity" evidence="1">
    <location>
        <begin position="7"/>
        <end position="23"/>
    </location>
</feature>
<feature type="compositionally biased region" description="Low complexity" evidence="1">
    <location>
        <begin position="87"/>
        <end position="107"/>
    </location>
</feature>
<evidence type="ECO:0000313" key="3">
    <source>
        <dbReference type="Proteomes" id="UP001501447"/>
    </source>
</evidence>
<feature type="region of interest" description="Disordered" evidence="1">
    <location>
        <begin position="1"/>
        <end position="496"/>
    </location>
</feature>
<proteinExistence type="predicted"/>
<feature type="compositionally biased region" description="Low complexity" evidence="1">
    <location>
        <begin position="447"/>
        <end position="474"/>
    </location>
</feature>
<accession>A0ABN3PXZ0</accession>
<feature type="compositionally biased region" description="Low complexity" evidence="1">
    <location>
        <begin position="120"/>
        <end position="129"/>
    </location>
</feature>
<protein>
    <recommendedName>
        <fullName evidence="4">Peptidoglycan binding domain-containing protein</fullName>
    </recommendedName>
</protein>
<name>A0ABN3PXZ0_9ACTN</name>
<feature type="compositionally biased region" description="Gly residues" evidence="1">
    <location>
        <begin position="246"/>
        <end position="262"/>
    </location>
</feature>
<dbReference type="EMBL" id="BAAARJ010000004">
    <property type="protein sequence ID" value="GAA2601515.1"/>
    <property type="molecule type" value="Genomic_DNA"/>
</dbReference>
<feature type="compositionally biased region" description="Pro residues" evidence="1">
    <location>
        <begin position="108"/>
        <end position="119"/>
    </location>
</feature>
<comment type="caution">
    <text evidence="2">The sequence shown here is derived from an EMBL/GenBank/DDBJ whole genome shotgun (WGS) entry which is preliminary data.</text>
</comment>
<feature type="compositionally biased region" description="Gly residues" evidence="1">
    <location>
        <begin position="333"/>
        <end position="343"/>
    </location>
</feature>
<feature type="compositionally biased region" description="Basic and acidic residues" evidence="1">
    <location>
        <begin position="475"/>
        <end position="488"/>
    </location>
</feature>
<feature type="compositionally biased region" description="Low complexity" evidence="1">
    <location>
        <begin position="32"/>
        <end position="47"/>
    </location>
</feature>